<comment type="caution">
    <text evidence="3">The sequence shown here is derived from an EMBL/GenBank/DDBJ whole genome shotgun (WGS) entry which is preliminary data.</text>
</comment>
<dbReference type="SUPFAM" id="SSF48403">
    <property type="entry name" value="Ankyrin repeat"/>
    <property type="match status" value="1"/>
</dbReference>
<dbReference type="InterPro" id="IPR036770">
    <property type="entry name" value="Ankyrin_rpt-contain_sf"/>
</dbReference>
<dbReference type="AlphaFoldDB" id="A0A177B064"/>
<dbReference type="EMBL" id="LWCA01000767">
    <property type="protein sequence ID" value="OAF67013.1"/>
    <property type="molecule type" value="Genomic_DNA"/>
</dbReference>
<organism evidence="3 4">
    <name type="scientific">Intoshia linei</name>
    <dbReference type="NCBI Taxonomy" id="1819745"/>
    <lineage>
        <taxon>Eukaryota</taxon>
        <taxon>Metazoa</taxon>
        <taxon>Spiralia</taxon>
        <taxon>Lophotrochozoa</taxon>
        <taxon>Mesozoa</taxon>
        <taxon>Orthonectida</taxon>
        <taxon>Rhopaluridae</taxon>
        <taxon>Intoshia</taxon>
    </lineage>
</organism>
<evidence type="ECO:0000256" key="1">
    <source>
        <dbReference type="ARBA" id="ARBA00022737"/>
    </source>
</evidence>
<dbReference type="Proteomes" id="UP000078046">
    <property type="component" value="Unassembled WGS sequence"/>
</dbReference>
<gene>
    <name evidence="3" type="ORF">A3Q56_05250</name>
</gene>
<dbReference type="Gene3D" id="1.25.40.20">
    <property type="entry name" value="Ankyrin repeat-containing domain"/>
    <property type="match status" value="1"/>
</dbReference>
<dbReference type="PANTHER" id="PTHR24198">
    <property type="entry name" value="ANKYRIN REPEAT AND PROTEIN KINASE DOMAIN-CONTAINING PROTEIN"/>
    <property type="match status" value="1"/>
</dbReference>
<name>A0A177B064_9BILA</name>
<dbReference type="PANTHER" id="PTHR24198:SF165">
    <property type="entry name" value="ANKYRIN REPEAT-CONTAINING PROTEIN-RELATED"/>
    <property type="match status" value="1"/>
</dbReference>
<proteinExistence type="predicted"/>
<reference evidence="3 4" key="1">
    <citation type="submission" date="2016-04" db="EMBL/GenBank/DDBJ databases">
        <title>The genome of Intoshia linei affirms orthonectids as highly simplified spiralians.</title>
        <authorList>
            <person name="Mikhailov K.V."/>
            <person name="Slusarev G.S."/>
            <person name="Nikitin M.A."/>
            <person name="Logacheva M.D."/>
            <person name="Penin A."/>
            <person name="Aleoshin V."/>
            <person name="Panchin Y.V."/>
        </authorList>
    </citation>
    <scope>NUCLEOTIDE SEQUENCE [LARGE SCALE GENOMIC DNA]</scope>
    <source>
        <strain evidence="3">Intl2013</strain>
        <tissue evidence="3">Whole animal</tissue>
    </source>
</reference>
<evidence type="ECO:0000313" key="3">
    <source>
        <dbReference type="EMBL" id="OAF67013.1"/>
    </source>
</evidence>
<keyword evidence="1" id="KW-0677">Repeat</keyword>
<dbReference type="InterPro" id="IPR002110">
    <property type="entry name" value="Ankyrin_rpt"/>
</dbReference>
<accession>A0A177B064</accession>
<evidence type="ECO:0000313" key="4">
    <source>
        <dbReference type="Proteomes" id="UP000078046"/>
    </source>
</evidence>
<feature type="non-terminal residue" evidence="3">
    <location>
        <position position="116"/>
    </location>
</feature>
<keyword evidence="2" id="KW-0040">ANK repeat</keyword>
<sequence>MELDKKIEAFLWALKVGDLDKIKEILNKENPTFLSSKVLHQEPLVVAADYGHSTLLDHLISKYDLNVNVRDENNISPMDAAISEDHVECVKILLKHNAKKVNHNNEYYTKFTQNAA</sequence>
<dbReference type="SMART" id="SM00248">
    <property type="entry name" value="ANK"/>
    <property type="match status" value="3"/>
</dbReference>
<keyword evidence="4" id="KW-1185">Reference proteome</keyword>
<dbReference type="OrthoDB" id="5946465at2759"/>
<dbReference type="Pfam" id="PF12796">
    <property type="entry name" value="Ank_2"/>
    <property type="match status" value="1"/>
</dbReference>
<protein>
    <submittedName>
        <fullName evidence="3">Uncharacterized protein</fullName>
    </submittedName>
</protein>
<evidence type="ECO:0000256" key="2">
    <source>
        <dbReference type="ARBA" id="ARBA00023043"/>
    </source>
</evidence>